<protein>
    <submittedName>
        <fullName evidence="1">23858_t:CDS:1</fullName>
    </submittedName>
</protein>
<name>A0A9N9C4Q3_9GLOM</name>
<dbReference type="OrthoDB" id="2436500at2759"/>
<sequence>MTVVNVLSISQLRRILTQNRRTQELDELKKLYESTSTTFLLGHPENESDALLIDDESNCEKVEDNEDVISLWLSTTNEDDSEDNLIDLELANINELLENQEHPVKNCKAK</sequence>
<dbReference type="AlphaFoldDB" id="A0A9N9C4Q3"/>
<evidence type="ECO:0000313" key="2">
    <source>
        <dbReference type="Proteomes" id="UP000789405"/>
    </source>
</evidence>
<keyword evidence="2" id="KW-1185">Reference proteome</keyword>
<reference evidence="1" key="1">
    <citation type="submission" date="2021-06" db="EMBL/GenBank/DDBJ databases">
        <authorList>
            <person name="Kallberg Y."/>
            <person name="Tangrot J."/>
            <person name="Rosling A."/>
        </authorList>
    </citation>
    <scope>NUCLEOTIDE SEQUENCE</scope>
    <source>
        <strain evidence="1">MA453B</strain>
    </source>
</reference>
<evidence type="ECO:0000313" key="1">
    <source>
        <dbReference type="EMBL" id="CAG8591355.1"/>
    </source>
</evidence>
<proteinExistence type="predicted"/>
<gene>
    <name evidence="1" type="ORF">DERYTH_LOCUS7179</name>
</gene>
<accession>A0A9N9C4Q3</accession>
<dbReference type="Proteomes" id="UP000789405">
    <property type="component" value="Unassembled WGS sequence"/>
</dbReference>
<organism evidence="1 2">
    <name type="scientific">Dentiscutata erythropus</name>
    <dbReference type="NCBI Taxonomy" id="1348616"/>
    <lineage>
        <taxon>Eukaryota</taxon>
        <taxon>Fungi</taxon>
        <taxon>Fungi incertae sedis</taxon>
        <taxon>Mucoromycota</taxon>
        <taxon>Glomeromycotina</taxon>
        <taxon>Glomeromycetes</taxon>
        <taxon>Diversisporales</taxon>
        <taxon>Gigasporaceae</taxon>
        <taxon>Dentiscutata</taxon>
    </lineage>
</organism>
<dbReference type="EMBL" id="CAJVPY010003420">
    <property type="protein sequence ID" value="CAG8591355.1"/>
    <property type="molecule type" value="Genomic_DNA"/>
</dbReference>
<comment type="caution">
    <text evidence="1">The sequence shown here is derived from an EMBL/GenBank/DDBJ whole genome shotgun (WGS) entry which is preliminary data.</text>
</comment>